<evidence type="ECO:0000256" key="5">
    <source>
        <dbReference type="ARBA" id="ARBA00023136"/>
    </source>
</evidence>
<dbReference type="OrthoDB" id="9795587at2"/>
<dbReference type="InterPro" id="IPR016174">
    <property type="entry name" value="Di-haem_cyt_TM"/>
</dbReference>
<dbReference type="EMBL" id="SOFI01000003">
    <property type="protein sequence ID" value="TFB79518.1"/>
    <property type="molecule type" value="Genomic_DNA"/>
</dbReference>
<dbReference type="Proteomes" id="UP000298488">
    <property type="component" value="Unassembled WGS sequence"/>
</dbReference>
<dbReference type="InterPro" id="IPR011577">
    <property type="entry name" value="Cyt_b561_bac/Ni-Hgenase"/>
</dbReference>
<accession>A0A4V3I9H7</accession>
<evidence type="ECO:0000259" key="6">
    <source>
        <dbReference type="Pfam" id="PF01292"/>
    </source>
</evidence>
<dbReference type="GO" id="GO:0005886">
    <property type="term" value="C:plasma membrane"/>
    <property type="evidence" value="ECO:0007669"/>
    <property type="project" value="UniProtKB-SubCell"/>
</dbReference>
<name>A0A4V3I9H7_9MICO</name>
<evidence type="ECO:0000256" key="1">
    <source>
        <dbReference type="ARBA" id="ARBA00004651"/>
    </source>
</evidence>
<keyword evidence="4" id="KW-1133">Transmembrane helix</keyword>
<dbReference type="Pfam" id="PF01292">
    <property type="entry name" value="Ni_hydr_CYTB"/>
    <property type="match status" value="1"/>
</dbReference>
<reference evidence="7 8" key="1">
    <citation type="submission" date="2019-03" db="EMBL/GenBank/DDBJ databases">
        <title>Genomics of glacier-inhabiting Cryobacterium strains.</title>
        <authorList>
            <person name="Liu Q."/>
            <person name="Xin Y.-H."/>
        </authorList>
    </citation>
    <scope>NUCLEOTIDE SEQUENCE [LARGE SCALE GENOMIC DNA]</scope>
    <source>
        <strain evidence="7 8">CGMCC 1.10440</strain>
    </source>
</reference>
<comment type="subcellular location">
    <subcellularLocation>
        <location evidence="1">Cell membrane</location>
        <topology evidence="1">Multi-pass membrane protein</topology>
    </subcellularLocation>
</comment>
<evidence type="ECO:0000256" key="3">
    <source>
        <dbReference type="ARBA" id="ARBA00022692"/>
    </source>
</evidence>
<dbReference type="AlphaFoldDB" id="A0A4V3I9H7"/>
<comment type="caution">
    <text evidence="7">The sequence shown here is derived from an EMBL/GenBank/DDBJ whole genome shotgun (WGS) entry which is preliminary data.</text>
</comment>
<dbReference type="SUPFAM" id="SSF81342">
    <property type="entry name" value="Transmembrane di-heme cytochromes"/>
    <property type="match status" value="1"/>
</dbReference>
<evidence type="ECO:0000256" key="2">
    <source>
        <dbReference type="ARBA" id="ARBA00022475"/>
    </source>
</evidence>
<dbReference type="RefSeq" id="WP_104095390.1">
    <property type="nucleotide sequence ID" value="NZ_JACHBP010000001.1"/>
</dbReference>
<dbReference type="GO" id="GO:0022904">
    <property type="term" value="P:respiratory electron transport chain"/>
    <property type="evidence" value="ECO:0007669"/>
    <property type="project" value="InterPro"/>
</dbReference>
<organism evidence="7 8">
    <name type="scientific">Terrimesophilobacter mesophilus</name>
    <dbReference type="NCBI Taxonomy" id="433647"/>
    <lineage>
        <taxon>Bacteria</taxon>
        <taxon>Bacillati</taxon>
        <taxon>Actinomycetota</taxon>
        <taxon>Actinomycetes</taxon>
        <taxon>Micrococcales</taxon>
        <taxon>Microbacteriaceae</taxon>
        <taxon>Terrimesophilobacter</taxon>
    </lineage>
</organism>
<feature type="domain" description="Cytochrome b561 bacterial/Ni-hydrogenase" evidence="6">
    <location>
        <begin position="62"/>
        <end position="255"/>
    </location>
</feature>
<sequence length="306" mass="34892">MTLAAFRESRWFRLVWIIPVLIVLAAIVVGIAMWLRSLSGMQSFMTTYPGRSDLPEGTPVGFPAWLAWQHFFNAFFILFVIRSGWLIRTTKRPAAYWTRNNTGILRTKGEPQRISIHQWFHISVDALWLVNGIVFYVLIFVTGQWARIVPTSWDIFPNALSAGIQYASLNWPLEMGWVNYNALQVLTYFVTVFIAAPLAVITGLRMTPGLAARWKPFERVYPVRLARLLHFPIMIYFVLFIVVHVFLVLTTGALNNLNHMYAVRDDQSWWGFGIFVASLVVMAVAWVAAKPSILAMIAGLSGKVRR</sequence>
<protein>
    <recommendedName>
        <fullName evidence="6">Cytochrome b561 bacterial/Ni-hydrogenase domain-containing protein</fullName>
    </recommendedName>
</protein>
<keyword evidence="3" id="KW-0812">Transmembrane</keyword>
<keyword evidence="2" id="KW-1003">Cell membrane</keyword>
<proteinExistence type="predicted"/>
<gene>
    <name evidence="7" type="ORF">E3N84_05305</name>
</gene>
<keyword evidence="8" id="KW-1185">Reference proteome</keyword>
<evidence type="ECO:0000313" key="8">
    <source>
        <dbReference type="Proteomes" id="UP000298488"/>
    </source>
</evidence>
<evidence type="ECO:0000256" key="4">
    <source>
        <dbReference type="ARBA" id="ARBA00022989"/>
    </source>
</evidence>
<dbReference type="Gene3D" id="1.20.950.20">
    <property type="entry name" value="Transmembrane di-heme cytochromes, Chain C"/>
    <property type="match status" value="1"/>
</dbReference>
<keyword evidence="5" id="KW-0472">Membrane</keyword>
<dbReference type="GO" id="GO:0009055">
    <property type="term" value="F:electron transfer activity"/>
    <property type="evidence" value="ECO:0007669"/>
    <property type="project" value="InterPro"/>
</dbReference>
<evidence type="ECO:0000313" key="7">
    <source>
        <dbReference type="EMBL" id="TFB79518.1"/>
    </source>
</evidence>